<evidence type="ECO:0000313" key="2">
    <source>
        <dbReference type="Proteomes" id="UP000184267"/>
    </source>
</evidence>
<dbReference type="EMBL" id="MNAD01001620">
    <property type="protein sequence ID" value="OJT03262.1"/>
    <property type="molecule type" value="Genomic_DNA"/>
</dbReference>
<dbReference type="AlphaFoldDB" id="A0A1M2V6Q4"/>
<organism evidence="1 2">
    <name type="scientific">Trametes pubescens</name>
    <name type="common">White-rot fungus</name>
    <dbReference type="NCBI Taxonomy" id="154538"/>
    <lineage>
        <taxon>Eukaryota</taxon>
        <taxon>Fungi</taxon>
        <taxon>Dikarya</taxon>
        <taxon>Basidiomycota</taxon>
        <taxon>Agaricomycotina</taxon>
        <taxon>Agaricomycetes</taxon>
        <taxon>Polyporales</taxon>
        <taxon>Polyporaceae</taxon>
        <taxon>Trametes</taxon>
    </lineage>
</organism>
<proteinExistence type="predicted"/>
<keyword evidence="2" id="KW-1185">Reference proteome</keyword>
<gene>
    <name evidence="1" type="ORF">TRAPUB_6129</name>
</gene>
<comment type="caution">
    <text evidence="1">The sequence shown here is derived from an EMBL/GenBank/DDBJ whole genome shotgun (WGS) entry which is preliminary data.</text>
</comment>
<name>A0A1M2V6Q4_TRAPU</name>
<dbReference type="OrthoDB" id="2754443at2759"/>
<evidence type="ECO:0000313" key="1">
    <source>
        <dbReference type="EMBL" id="OJT03262.1"/>
    </source>
</evidence>
<protein>
    <submittedName>
        <fullName evidence="1">Uncharacterized protein</fullName>
    </submittedName>
</protein>
<dbReference type="Proteomes" id="UP000184267">
    <property type="component" value="Unassembled WGS sequence"/>
</dbReference>
<reference evidence="1 2" key="1">
    <citation type="submission" date="2016-10" db="EMBL/GenBank/DDBJ databases">
        <title>Genome sequence of the basidiomycete white-rot fungus Trametes pubescens.</title>
        <authorList>
            <person name="Makela M.R."/>
            <person name="Granchi Z."/>
            <person name="Peng M."/>
            <person name="De Vries R.P."/>
            <person name="Grigoriev I."/>
            <person name="Riley R."/>
            <person name="Hilden K."/>
        </authorList>
    </citation>
    <scope>NUCLEOTIDE SEQUENCE [LARGE SCALE GENOMIC DNA]</scope>
    <source>
        <strain evidence="1 2">FBCC735</strain>
    </source>
</reference>
<accession>A0A1M2V6Q4</accession>
<sequence>MVRFYDRERDFLREKWMLPHIQQLVNRPDRNGKIQAIANALCPLFQKAFTEPWPGESPARFAKRKRNMPRLKKAMAKRYPAETQEEFDERMENLSDVSRLAFTKAALTTTQIMYSWVSDELHTNAKRKASSSAPVVHIPVVPLPKIRKRSRNALDMYIKEAPRKTPSPTPGKFDVNDYRASCKDMFEGFTADQLAIYEAKARAFNEKFVRPANAQEATAEAPPALPAEAVAYWLDRTLDALHEQLGWGGAFIVGGPGLDGEPVHYIAERGKNRNGLSYLEALRQLGRWTPQEFEGLLGLWLEQSRKSKSQIHRRVSSD</sequence>
<dbReference type="OMA" id="MYIKEAP"/>